<reference evidence="7 9" key="2">
    <citation type="submission" date="2015-02" db="EMBL/GenBank/DDBJ databases">
        <title>Physiological reanalysis, assessment of diazotrophy, and genome sequences of multiple isolates of Streptomyces thermoautotrophicus.</title>
        <authorList>
            <person name="MacKellar D.C."/>
            <person name="Lieber L."/>
            <person name="Norman J."/>
            <person name="Bolger A."/>
            <person name="Tobin C."/>
            <person name="Murray J.W."/>
            <person name="Prell J."/>
        </authorList>
    </citation>
    <scope>NUCLEOTIDE SEQUENCE [LARGE SCALE GENOMIC DNA]</scope>
    <source>
        <strain evidence="7 9">UBT1</strain>
    </source>
</reference>
<dbReference type="InterPro" id="IPR000524">
    <property type="entry name" value="Tscrpt_reg_HTH_GntR"/>
</dbReference>
<dbReference type="EMBL" id="JYIK01001111">
    <property type="protein sequence ID" value="KWX06192.1"/>
    <property type="molecule type" value="Genomic_DNA"/>
</dbReference>
<dbReference type="Pfam" id="PF00392">
    <property type="entry name" value="GntR"/>
    <property type="match status" value="1"/>
</dbReference>
<name>A0A132N9G9_9ACTN</name>
<dbReference type="SMART" id="SM00866">
    <property type="entry name" value="UTRA"/>
    <property type="match status" value="1"/>
</dbReference>
<dbReference type="Gene3D" id="3.40.1410.10">
    <property type="entry name" value="Chorismate lyase-like"/>
    <property type="match status" value="1"/>
</dbReference>
<dbReference type="GO" id="GO:0003677">
    <property type="term" value="F:DNA binding"/>
    <property type="evidence" value="ECO:0007669"/>
    <property type="project" value="UniProtKB-KW"/>
</dbReference>
<keyword evidence="1" id="KW-0805">Transcription regulation</keyword>
<dbReference type="SUPFAM" id="SSF46785">
    <property type="entry name" value="Winged helix' DNA-binding domain"/>
    <property type="match status" value="1"/>
</dbReference>
<comment type="caution">
    <text evidence="7">The sequence shown here is derived from an EMBL/GenBank/DDBJ whole genome shotgun (WGS) entry which is preliminary data.</text>
</comment>
<dbReference type="SUPFAM" id="SSF64288">
    <property type="entry name" value="Chorismate lyase-like"/>
    <property type="match status" value="1"/>
</dbReference>
<evidence type="ECO:0000313" key="9">
    <source>
        <dbReference type="Proteomes" id="UP000070659"/>
    </source>
</evidence>
<evidence type="ECO:0000313" key="6">
    <source>
        <dbReference type="EMBL" id="KWW97925.1"/>
    </source>
</evidence>
<keyword evidence="2" id="KW-0238">DNA-binding</keyword>
<accession>A0A132N9G9</accession>
<dbReference type="RefSeq" id="WP_067071692.1">
    <property type="nucleotide sequence ID" value="NZ_JYIJ01000019.1"/>
</dbReference>
<protein>
    <submittedName>
        <fullName evidence="7">GntR family transcriptional regulator</fullName>
    </submittedName>
</protein>
<keyword evidence="3" id="KW-0804">Transcription</keyword>
<dbReference type="Pfam" id="PF07702">
    <property type="entry name" value="UTRA"/>
    <property type="match status" value="1"/>
</dbReference>
<dbReference type="PANTHER" id="PTHR44846:SF17">
    <property type="entry name" value="GNTR-FAMILY TRANSCRIPTIONAL REGULATOR"/>
    <property type="match status" value="1"/>
</dbReference>
<dbReference type="PRINTS" id="PR00035">
    <property type="entry name" value="HTHGNTR"/>
</dbReference>
<dbReference type="InterPro" id="IPR050679">
    <property type="entry name" value="Bact_HTH_transcr_reg"/>
</dbReference>
<evidence type="ECO:0000256" key="1">
    <source>
        <dbReference type="ARBA" id="ARBA00023015"/>
    </source>
</evidence>
<dbReference type="SMART" id="SM00345">
    <property type="entry name" value="HTH_GNTR"/>
    <property type="match status" value="1"/>
</dbReference>
<dbReference type="CDD" id="cd07377">
    <property type="entry name" value="WHTH_GntR"/>
    <property type="match status" value="1"/>
</dbReference>
<reference evidence="8" key="1">
    <citation type="submission" date="2015-02" db="EMBL/GenBank/DDBJ databases">
        <title>Physiological reanalysis, assessment of diazotrophy, and genome sequences of multiple isolates of Streptomyces thermoautotrophicus.</title>
        <authorList>
            <person name="MacKellar D.C."/>
            <person name="Lieber L."/>
            <person name="Norman J."/>
            <person name="Bolger A."/>
            <person name="Tobin C."/>
            <person name="Murray J.W."/>
            <person name="Friesen M."/>
            <person name="Prell J."/>
        </authorList>
    </citation>
    <scope>NUCLEOTIDE SEQUENCE [LARGE SCALE GENOMIC DNA]</scope>
    <source>
        <strain evidence="8">UBT1</strain>
    </source>
</reference>
<evidence type="ECO:0000256" key="3">
    <source>
        <dbReference type="ARBA" id="ARBA00023163"/>
    </source>
</evidence>
<evidence type="ECO:0000256" key="2">
    <source>
        <dbReference type="ARBA" id="ARBA00023125"/>
    </source>
</evidence>
<dbReference type="Proteomes" id="UP000070659">
    <property type="component" value="Unassembled WGS sequence"/>
</dbReference>
<dbReference type="GO" id="GO:0045892">
    <property type="term" value="P:negative regulation of DNA-templated transcription"/>
    <property type="evidence" value="ECO:0007669"/>
    <property type="project" value="TreeGrafter"/>
</dbReference>
<organism evidence="7 8">
    <name type="scientific">Carbonactinospora thermoautotrophica</name>
    <dbReference type="NCBI Taxonomy" id="1469144"/>
    <lineage>
        <taxon>Bacteria</taxon>
        <taxon>Bacillati</taxon>
        <taxon>Actinomycetota</taxon>
        <taxon>Actinomycetes</taxon>
        <taxon>Kitasatosporales</taxon>
        <taxon>Carbonactinosporaceae</taxon>
        <taxon>Carbonactinospora</taxon>
    </lineage>
</organism>
<sequence>MPFEMAPPKYARVVAALQERITNGTYPPGSMLPSEEQLLKEFGVSRTTVIRALQILNQQGWIDSHQGKGRFVRGRPASAAERPRPGREALEEDESADSRLVHVRHVIAPDAVAAALNLKKGEAVLMRRRLVVRDGEPSELVTAYFPLDIAYGTELGSDKPLPEGVRRHVETRRKVRYDHMTERIVARPPSAEEAELLAITSKRTPVLALTVTAYDATGRPLQVAQLVLPGDRHELEDTYPLI</sequence>
<evidence type="ECO:0000256" key="4">
    <source>
        <dbReference type="SAM" id="MobiDB-lite"/>
    </source>
</evidence>
<evidence type="ECO:0000313" key="8">
    <source>
        <dbReference type="Proteomes" id="UP000070598"/>
    </source>
</evidence>
<dbReference type="EMBL" id="JYIJ01000019">
    <property type="protein sequence ID" value="KWW97925.1"/>
    <property type="molecule type" value="Genomic_DNA"/>
</dbReference>
<dbReference type="InterPro" id="IPR036390">
    <property type="entry name" value="WH_DNA-bd_sf"/>
</dbReference>
<dbReference type="AlphaFoldDB" id="A0A132N9G9"/>
<dbReference type="GO" id="GO:0003700">
    <property type="term" value="F:DNA-binding transcription factor activity"/>
    <property type="evidence" value="ECO:0007669"/>
    <property type="project" value="InterPro"/>
</dbReference>
<dbReference type="InterPro" id="IPR036388">
    <property type="entry name" value="WH-like_DNA-bd_sf"/>
</dbReference>
<dbReference type="PANTHER" id="PTHR44846">
    <property type="entry name" value="MANNOSYL-D-GLYCERATE TRANSPORT/METABOLISM SYSTEM REPRESSOR MNGR-RELATED"/>
    <property type="match status" value="1"/>
</dbReference>
<evidence type="ECO:0000313" key="7">
    <source>
        <dbReference type="EMBL" id="KWX06192.1"/>
    </source>
</evidence>
<feature type="domain" description="HTH gntR-type" evidence="5">
    <location>
        <begin position="7"/>
        <end position="75"/>
    </location>
</feature>
<evidence type="ECO:0000259" key="5">
    <source>
        <dbReference type="PROSITE" id="PS50949"/>
    </source>
</evidence>
<feature type="region of interest" description="Disordered" evidence="4">
    <location>
        <begin position="73"/>
        <end position="96"/>
    </location>
</feature>
<dbReference type="InterPro" id="IPR011663">
    <property type="entry name" value="UTRA"/>
</dbReference>
<dbReference type="Proteomes" id="UP000070598">
    <property type="component" value="Unassembled WGS sequence"/>
</dbReference>
<proteinExistence type="predicted"/>
<dbReference type="PROSITE" id="PS50949">
    <property type="entry name" value="HTH_GNTR"/>
    <property type="match status" value="1"/>
</dbReference>
<dbReference type="PATRIC" id="fig|1469144.8.peg.911"/>
<dbReference type="Gene3D" id="1.10.10.10">
    <property type="entry name" value="Winged helix-like DNA-binding domain superfamily/Winged helix DNA-binding domain"/>
    <property type="match status" value="1"/>
</dbReference>
<dbReference type="InterPro" id="IPR028978">
    <property type="entry name" value="Chorismate_lyase_/UTRA_dom_sf"/>
</dbReference>
<gene>
    <name evidence="6" type="ORF">TH66_21385</name>
    <name evidence="7" type="ORF">TR74_22810</name>
</gene>